<dbReference type="PROSITE" id="PS51257">
    <property type="entry name" value="PROKAR_LIPOPROTEIN"/>
    <property type="match status" value="1"/>
</dbReference>
<name>A0A1H9U998_9CORY</name>
<keyword evidence="1" id="KW-0732">Signal</keyword>
<evidence type="ECO:0000256" key="1">
    <source>
        <dbReference type="SAM" id="SignalP"/>
    </source>
</evidence>
<organism evidence="2 3">
    <name type="scientific">Corynebacterium cystitidis DSM 20524</name>
    <dbReference type="NCBI Taxonomy" id="1121357"/>
    <lineage>
        <taxon>Bacteria</taxon>
        <taxon>Bacillati</taxon>
        <taxon>Actinomycetota</taxon>
        <taxon>Actinomycetes</taxon>
        <taxon>Mycobacteriales</taxon>
        <taxon>Corynebacteriaceae</taxon>
        <taxon>Corynebacterium</taxon>
    </lineage>
</organism>
<keyword evidence="3" id="KW-1185">Reference proteome</keyword>
<dbReference type="AlphaFoldDB" id="A0A1H9U998"/>
<accession>A0A1H9U998</accession>
<feature type="chain" id="PRO_5011582884" evidence="1">
    <location>
        <begin position="29"/>
        <end position="149"/>
    </location>
</feature>
<protein>
    <submittedName>
        <fullName evidence="2">Uncharacterized protein</fullName>
    </submittedName>
</protein>
<gene>
    <name evidence="2" type="ORF">SAMN05661109_01731</name>
</gene>
<reference evidence="3" key="1">
    <citation type="submission" date="2016-10" db="EMBL/GenBank/DDBJ databases">
        <authorList>
            <person name="Varghese N."/>
            <person name="Submissions S."/>
        </authorList>
    </citation>
    <scope>NUCLEOTIDE SEQUENCE [LARGE SCALE GENOMIC DNA]</scope>
    <source>
        <strain evidence="3">DSM 20524</strain>
    </source>
</reference>
<dbReference type="Proteomes" id="UP000198929">
    <property type="component" value="Unassembled WGS sequence"/>
</dbReference>
<evidence type="ECO:0000313" key="2">
    <source>
        <dbReference type="EMBL" id="SES05912.1"/>
    </source>
</evidence>
<feature type="signal peptide" evidence="1">
    <location>
        <begin position="1"/>
        <end position="28"/>
    </location>
</feature>
<proteinExistence type="predicted"/>
<dbReference type="EMBL" id="FOGQ01000007">
    <property type="protein sequence ID" value="SES05912.1"/>
    <property type="molecule type" value="Genomic_DNA"/>
</dbReference>
<evidence type="ECO:0000313" key="3">
    <source>
        <dbReference type="Proteomes" id="UP000198929"/>
    </source>
</evidence>
<sequence>MRNIQGKGWAAAATVVALACTVAPAAQAHTSLKWDDETASPGETIVLESRGNHSVTGSHRVRISDSTTLPAGWSVWGYGSTFRVAVPATAVDGETVTLEFVTDKGKRIDDAKITVEEEKDAAPSKRSASSSHSSPWLTSFLATLGQLLG</sequence>